<reference evidence="1 2" key="1">
    <citation type="submission" date="2013-01" db="EMBL/GenBank/DDBJ databases">
        <authorList>
            <person name="Harkins D.M."/>
            <person name="Durkin A.S."/>
            <person name="Brinkac L.M."/>
            <person name="Haft D.H."/>
            <person name="Selengut J.D."/>
            <person name="Sanka R."/>
            <person name="DePew J."/>
            <person name="Purushe J."/>
            <person name="Galloway R.L."/>
            <person name="Vinetz J.M."/>
            <person name="Sutton G.G."/>
            <person name="Nierman W.C."/>
            <person name="Fouts D.E."/>
        </authorList>
    </citation>
    <scope>NUCLEOTIDE SEQUENCE [LARGE SCALE GENOMIC DNA]</scope>
    <source>
        <strain evidence="1 2">Nikolaevo</strain>
    </source>
</reference>
<protein>
    <submittedName>
        <fullName evidence="1">Uncharacterized protein</fullName>
    </submittedName>
</protein>
<organism evidence="1 2">
    <name type="scientific">Leptospira kirschneri serovar Bulgarica str. Nikolaevo</name>
    <dbReference type="NCBI Taxonomy" id="1240687"/>
    <lineage>
        <taxon>Bacteria</taxon>
        <taxon>Pseudomonadati</taxon>
        <taxon>Spirochaetota</taxon>
        <taxon>Spirochaetia</taxon>
        <taxon>Leptospirales</taxon>
        <taxon>Leptospiraceae</taxon>
        <taxon>Leptospira</taxon>
    </lineage>
</organism>
<evidence type="ECO:0000313" key="1">
    <source>
        <dbReference type="EMBL" id="EMK24670.1"/>
    </source>
</evidence>
<comment type="caution">
    <text evidence="1">The sequence shown here is derived from an EMBL/GenBank/DDBJ whole genome shotgun (WGS) entry which is preliminary data.</text>
</comment>
<dbReference type="RefSeq" id="WP_020763211.1">
    <property type="nucleotide sequence ID" value="NZ_ANCE01000088.1"/>
</dbReference>
<dbReference type="AlphaFoldDB" id="M6F8B1"/>
<gene>
    <name evidence="1" type="ORF">LEP1GSC008_1678</name>
</gene>
<dbReference type="Proteomes" id="UP000011980">
    <property type="component" value="Unassembled WGS sequence"/>
</dbReference>
<accession>M6F8B1</accession>
<evidence type="ECO:0000313" key="2">
    <source>
        <dbReference type="Proteomes" id="UP000011980"/>
    </source>
</evidence>
<name>M6F8B1_9LEPT</name>
<sequence length="53" mass="6470">MRAEAFSSKERRCVVGRRLALRTFWRKEKIPGKKPEVFLNFRKEENGEKKFRK</sequence>
<dbReference type="EMBL" id="ANCE01000088">
    <property type="protein sequence ID" value="EMK24670.1"/>
    <property type="molecule type" value="Genomic_DNA"/>
</dbReference>
<proteinExistence type="predicted"/>
<dbReference type="PATRIC" id="fig|1240687.3.peg.1767"/>